<proteinExistence type="predicted"/>
<comment type="subcellular location">
    <subcellularLocation>
        <location evidence="1">Membrane</location>
    </subcellularLocation>
</comment>
<dbReference type="InterPro" id="IPR013057">
    <property type="entry name" value="AA_transpt_TM"/>
</dbReference>
<feature type="domain" description="Amino acid transporter transmembrane" evidence="7">
    <location>
        <begin position="6"/>
        <end position="121"/>
    </location>
</feature>
<protein>
    <submittedName>
        <fullName evidence="9">Amino acid transporter transmembrane domain-containing protein</fullName>
    </submittedName>
</protein>
<feature type="transmembrane region" description="Helical" evidence="6">
    <location>
        <begin position="48"/>
        <end position="67"/>
    </location>
</feature>
<name>A0A914R6U9_PAREQ</name>
<dbReference type="Gene3D" id="1.20.1740.10">
    <property type="entry name" value="Amino acid/polyamine transporter I"/>
    <property type="match status" value="1"/>
</dbReference>
<keyword evidence="4 6" id="KW-1133">Transmembrane helix</keyword>
<keyword evidence="3 6" id="KW-0812">Transmembrane</keyword>
<keyword evidence="8" id="KW-1185">Reference proteome</keyword>
<dbReference type="Proteomes" id="UP000887564">
    <property type="component" value="Unplaced"/>
</dbReference>
<evidence type="ECO:0000313" key="9">
    <source>
        <dbReference type="WBParaSite" id="PEQ_0000218601-mRNA-1"/>
    </source>
</evidence>
<evidence type="ECO:0000256" key="6">
    <source>
        <dbReference type="SAM" id="Phobius"/>
    </source>
</evidence>
<evidence type="ECO:0000259" key="7">
    <source>
        <dbReference type="Pfam" id="PF01490"/>
    </source>
</evidence>
<evidence type="ECO:0000256" key="5">
    <source>
        <dbReference type="ARBA" id="ARBA00023136"/>
    </source>
</evidence>
<keyword evidence="5 6" id="KW-0472">Membrane</keyword>
<feature type="transmembrane region" description="Helical" evidence="6">
    <location>
        <begin position="79"/>
        <end position="103"/>
    </location>
</feature>
<sequence>MKRFKWAIVVAMLTTLFSVILILVGMSLDYDACQSVASTPPFQFSNLILSLGTFMFGFGGHAVFPTIQHDMKNPGHFTYSAILAFCIVTAMYAPISMLGYVTYGDSLEESIINSIQVSLITSLNVENLSEHRMQKVELQECAPSSLVNER</sequence>
<evidence type="ECO:0000256" key="4">
    <source>
        <dbReference type="ARBA" id="ARBA00022989"/>
    </source>
</evidence>
<dbReference type="WBParaSite" id="PEQ_0000218601-mRNA-1">
    <property type="protein sequence ID" value="PEQ_0000218601-mRNA-1"/>
    <property type="gene ID" value="PEQ_0000218601"/>
</dbReference>
<evidence type="ECO:0000313" key="8">
    <source>
        <dbReference type="Proteomes" id="UP000887564"/>
    </source>
</evidence>
<evidence type="ECO:0000256" key="2">
    <source>
        <dbReference type="ARBA" id="ARBA00022448"/>
    </source>
</evidence>
<feature type="transmembrane region" description="Helical" evidence="6">
    <location>
        <begin position="7"/>
        <end position="28"/>
    </location>
</feature>
<evidence type="ECO:0000256" key="1">
    <source>
        <dbReference type="ARBA" id="ARBA00004370"/>
    </source>
</evidence>
<keyword evidence="2" id="KW-0813">Transport</keyword>
<accession>A0A914R6U9</accession>
<dbReference type="Pfam" id="PF01490">
    <property type="entry name" value="Aa_trans"/>
    <property type="match status" value="1"/>
</dbReference>
<dbReference type="GO" id="GO:0016020">
    <property type="term" value="C:membrane"/>
    <property type="evidence" value="ECO:0007669"/>
    <property type="project" value="UniProtKB-SubCell"/>
</dbReference>
<evidence type="ECO:0000256" key="3">
    <source>
        <dbReference type="ARBA" id="ARBA00022692"/>
    </source>
</evidence>
<reference evidence="9" key="1">
    <citation type="submission" date="2022-11" db="UniProtKB">
        <authorList>
            <consortium name="WormBaseParasite"/>
        </authorList>
    </citation>
    <scope>IDENTIFICATION</scope>
</reference>
<dbReference type="AlphaFoldDB" id="A0A914R6U9"/>
<organism evidence="8 9">
    <name type="scientific">Parascaris equorum</name>
    <name type="common">Equine roundworm</name>
    <dbReference type="NCBI Taxonomy" id="6256"/>
    <lineage>
        <taxon>Eukaryota</taxon>
        <taxon>Metazoa</taxon>
        <taxon>Ecdysozoa</taxon>
        <taxon>Nematoda</taxon>
        <taxon>Chromadorea</taxon>
        <taxon>Rhabditida</taxon>
        <taxon>Spirurina</taxon>
        <taxon>Ascaridomorpha</taxon>
        <taxon>Ascaridoidea</taxon>
        <taxon>Ascarididae</taxon>
        <taxon>Parascaris</taxon>
    </lineage>
</organism>
<dbReference type="PANTHER" id="PTHR48017">
    <property type="entry name" value="OS05G0424000 PROTEIN-RELATED"/>
    <property type="match status" value="1"/>
</dbReference>